<keyword evidence="2" id="KW-1185">Reference proteome</keyword>
<dbReference type="OrthoDB" id="43018at2759"/>
<organism evidence="1 2">
    <name type="scientific">Sphaeroforma arctica JP610</name>
    <dbReference type="NCBI Taxonomy" id="667725"/>
    <lineage>
        <taxon>Eukaryota</taxon>
        <taxon>Ichthyosporea</taxon>
        <taxon>Ichthyophonida</taxon>
        <taxon>Sphaeroforma</taxon>
    </lineage>
</organism>
<dbReference type="RefSeq" id="XP_014161632.1">
    <property type="nucleotide sequence ID" value="XM_014306157.1"/>
</dbReference>
<dbReference type="Gene3D" id="3.40.50.300">
    <property type="entry name" value="P-loop containing nucleotide triphosphate hydrolases"/>
    <property type="match status" value="1"/>
</dbReference>
<evidence type="ECO:0000313" key="1">
    <source>
        <dbReference type="EMBL" id="KNC87730.1"/>
    </source>
</evidence>
<dbReference type="InterPro" id="IPR027417">
    <property type="entry name" value="P-loop_NTPase"/>
</dbReference>
<name>A0A0L0GFA2_9EUKA</name>
<gene>
    <name evidence="1" type="ORF">SARC_00164</name>
</gene>
<dbReference type="Proteomes" id="UP000054560">
    <property type="component" value="Unassembled WGS sequence"/>
</dbReference>
<evidence type="ECO:0000313" key="2">
    <source>
        <dbReference type="Proteomes" id="UP000054560"/>
    </source>
</evidence>
<reference evidence="1 2" key="1">
    <citation type="submission" date="2011-02" db="EMBL/GenBank/DDBJ databases">
        <title>The Genome Sequence of Sphaeroforma arctica JP610.</title>
        <authorList>
            <consortium name="The Broad Institute Genome Sequencing Platform"/>
            <person name="Russ C."/>
            <person name="Cuomo C."/>
            <person name="Young S.K."/>
            <person name="Zeng Q."/>
            <person name="Gargeya S."/>
            <person name="Alvarado L."/>
            <person name="Berlin A."/>
            <person name="Chapman S.B."/>
            <person name="Chen Z."/>
            <person name="Freedman E."/>
            <person name="Gellesch M."/>
            <person name="Goldberg J."/>
            <person name="Griggs A."/>
            <person name="Gujja S."/>
            <person name="Heilman E."/>
            <person name="Heiman D."/>
            <person name="Howarth C."/>
            <person name="Mehta T."/>
            <person name="Neiman D."/>
            <person name="Pearson M."/>
            <person name="Roberts A."/>
            <person name="Saif S."/>
            <person name="Shea T."/>
            <person name="Shenoy N."/>
            <person name="Sisk P."/>
            <person name="Stolte C."/>
            <person name="Sykes S."/>
            <person name="White J."/>
            <person name="Yandava C."/>
            <person name="Burger G."/>
            <person name="Gray M.W."/>
            <person name="Holland P.W.H."/>
            <person name="King N."/>
            <person name="Lang F.B.F."/>
            <person name="Roger A.J."/>
            <person name="Ruiz-Trillo I."/>
            <person name="Haas B."/>
            <person name="Nusbaum C."/>
            <person name="Birren B."/>
        </authorList>
    </citation>
    <scope>NUCLEOTIDE SEQUENCE [LARGE SCALE GENOMIC DNA]</scope>
    <source>
        <strain evidence="1 2">JP610</strain>
    </source>
</reference>
<dbReference type="AlphaFoldDB" id="A0A0L0GFA2"/>
<dbReference type="EMBL" id="KQ241600">
    <property type="protein sequence ID" value="KNC87730.1"/>
    <property type="molecule type" value="Genomic_DNA"/>
</dbReference>
<proteinExistence type="predicted"/>
<accession>A0A0L0GFA2</accession>
<protein>
    <submittedName>
        <fullName evidence="1">Uncharacterized protein</fullName>
    </submittedName>
</protein>
<dbReference type="GeneID" id="25900668"/>
<sequence>MTLEQFQSIVPMGQHSIVVVFGRPGSGKTSVSEKAAALHKQTVSIKPHTSGGVAASNSGGGITCLDLDVCVPQWMKDKFARGVYPTPEQRKEFAIDACDYVNKQLDAINLRCDEKVIISFSFVNTDLRNIFRNHFPTATWVLINTSEATAQDRINRREGHFYKGIRNVESSEVEKGSVKRTSKTTADNSDWHFAPVDFDHIILDGLQSIEENARKVILVLNSERR</sequence>
<dbReference type="SUPFAM" id="SSF52540">
    <property type="entry name" value="P-loop containing nucleoside triphosphate hydrolases"/>
    <property type="match status" value="1"/>
</dbReference>